<keyword evidence="5" id="KW-1185">Reference proteome</keyword>
<feature type="region of interest" description="Disordered" evidence="2">
    <location>
        <begin position="71"/>
        <end position="116"/>
    </location>
</feature>
<dbReference type="AlphaFoldDB" id="V8P869"/>
<comment type="caution">
    <text evidence="4">The sequence shown here is derived from an EMBL/GenBank/DDBJ whole genome shotgun (WGS) entry which is preliminary data.</text>
</comment>
<dbReference type="PROSITE" id="PS50102">
    <property type="entry name" value="RRM"/>
    <property type="match status" value="1"/>
</dbReference>
<evidence type="ECO:0000313" key="5">
    <source>
        <dbReference type="Proteomes" id="UP000018936"/>
    </source>
</evidence>
<evidence type="ECO:0000313" key="4">
    <source>
        <dbReference type="EMBL" id="ETE70520.1"/>
    </source>
</evidence>
<protein>
    <submittedName>
        <fullName evidence="4">Serine/arginine-rich splicing factor 12</fullName>
    </submittedName>
</protein>
<dbReference type="SMART" id="SM00360">
    <property type="entry name" value="RRM"/>
    <property type="match status" value="1"/>
</dbReference>
<dbReference type="GO" id="GO:0003723">
    <property type="term" value="F:RNA binding"/>
    <property type="evidence" value="ECO:0007669"/>
    <property type="project" value="UniProtKB-UniRule"/>
</dbReference>
<evidence type="ECO:0000256" key="1">
    <source>
        <dbReference type="PROSITE-ProRule" id="PRU00176"/>
    </source>
</evidence>
<dbReference type="PANTHER" id="PTHR23147">
    <property type="entry name" value="SERINE/ARGININE RICH SPLICING FACTOR"/>
    <property type="match status" value="1"/>
</dbReference>
<feature type="domain" description="RRM" evidence="3">
    <location>
        <begin position="10"/>
        <end position="72"/>
    </location>
</feature>
<keyword evidence="1" id="KW-0694">RNA-binding</keyword>
<dbReference type="Gene3D" id="3.30.70.330">
    <property type="match status" value="1"/>
</dbReference>
<dbReference type="OrthoDB" id="439808at2759"/>
<dbReference type="SUPFAM" id="SSF54928">
    <property type="entry name" value="RNA-binding domain, RBD"/>
    <property type="match status" value="1"/>
</dbReference>
<dbReference type="InterPro" id="IPR000504">
    <property type="entry name" value="RRM_dom"/>
</dbReference>
<evidence type="ECO:0000259" key="3">
    <source>
        <dbReference type="PROSITE" id="PS50102"/>
    </source>
</evidence>
<dbReference type="Pfam" id="PF00076">
    <property type="entry name" value="RRM_1"/>
    <property type="match status" value="1"/>
</dbReference>
<accession>V8P869</accession>
<gene>
    <name evidence="4" type="primary">SRSF12</name>
    <name evidence="4" type="ORF">L345_03672</name>
</gene>
<feature type="compositionally biased region" description="Basic residues" evidence="2">
    <location>
        <begin position="96"/>
        <end position="106"/>
    </location>
</feature>
<dbReference type="EMBL" id="AZIM01000537">
    <property type="protein sequence ID" value="ETE70520.1"/>
    <property type="molecule type" value="Genomic_DNA"/>
</dbReference>
<proteinExistence type="predicted"/>
<sequence>MSRYTRPPNTSLFVRNVADATRPEDLRREFGRYGPVVDTVMFEDVRDAEDALYNLNRKWVCGRQIEIQFAQGDRKTPGQMKSKERRQCSPMDYRRSRSRSRRRTRSRSIPAHQDDQSHLKEILPLEEDRGQNQCRDVQNMLRNHPPAPTEDVLLQGQSHAHIQSAQVQLPDRYLNLHENMPTRVLALEVSIREIVTSQYLKKIN</sequence>
<name>V8P869_OPHHA</name>
<feature type="compositionally biased region" description="Basic and acidic residues" evidence="2">
    <location>
        <begin position="72"/>
        <end position="95"/>
    </location>
</feature>
<evidence type="ECO:0000256" key="2">
    <source>
        <dbReference type="SAM" id="MobiDB-lite"/>
    </source>
</evidence>
<dbReference type="InterPro" id="IPR012677">
    <property type="entry name" value="Nucleotide-bd_a/b_plait_sf"/>
</dbReference>
<reference evidence="4 5" key="1">
    <citation type="journal article" date="2013" name="Proc. Natl. Acad. Sci. U.S.A.">
        <title>The king cobra genome reveals dynamic gene evolution and adaptation in the snake venom system.</title>
        <authorList>
            <person name="Vonk F.J."/>
            <person name="Casewell N.R."/>
            <person name="Henkel C.V."/>
            <person name="Heimberg A.M."/>
            <person name="Jansen H.J."/>
            <person name="McCleary R.J."/>
            <person name="Kerkkamp H.M."/>
            <person name="Vos R.A."/>
            <person name="Guerreiro I."/>
            <person name="Calvete J.J."/>
            <person name="Wuster W."/>
            <person name="Woods A.E."/>
            <person name="Logan J.M."/>
            <person name="Harrison R.A."/>
            <person name="Castoe T.A."/>
            <person name="de Koning A.P."/>
            <person name="Pollock D.D."/>
            <person name="Yandell M."/>
            <person name="Calderon D."/>
            <person name="Renjifo C."/>
            <person name="Currier R.B."/>
            <person name="Salgado D."/>
            <person name="Pla D."/>
            <person name="Sanz L."/>
            <person name="Hyder A.S."/>
            <person name="Ribeiro J.M."/>
            <person name="Arntzen J.W."/>
            <person name="van den Thillart G.E."/>
            <person name="Boetzer M."/>
            <person name="Pirovano W."/>
            <person name="Dirks R.P."/>
            <person name="Spaink H.P."/>
            <person name="Duboule D."/>
            <person name="McGlinn E."/>
            <person name="Kini R.M."/>
            <person name="Richardson M.K."/>
        </authorList>
    </citation>
    <scope>NUCLEOTIDE SEQUENCE</scope>
    <source>
        <tissue evidence="4">Blood</tissue>
    </source>
</reference>
<dbReference type="Proteomes" id="UP000018936">
    <property type="component" value="Unassembled WGS sequence"/>
</dbReference>
<dbReference type="InterPro" id="IPR035979">
    <property type="entry name" value="RBD_domain_sf"/>
</dbReference>
<feature type="non-terminal residue" evidence="4">
    <location>
        <position position="204"/>
    </location>
</feature>
<organism evidence="4 5">
    <name type="scientific">Ophiophagus hannah</name>
    <name type="common">King cobra</name>
    <name type="synonym">Naja hannah</name>
    <dbReference type="NCBI Taxonomy" id="8665"/>
    <lineage>
        <taxon>Eukaryota</taxon>
        <taxon>Metazoa</taxon>
        <taxon>Chordata</taxon>
        <taxon>Craniata</taxon>
        <taxon>Vertebrata</taxon>
        <taxon>Euteleostomi</taxon>
        <taxon>Lepidosauria</taxon>
        <taxon>Squamata</taxon>
        <taxon>Bifurcata</taxon>
        <taxon>Unidentata</taxon>
        <taxon>Episquamata</taxon>
        <taxon>Toxicofera</taxon>
        <taxon>Serpentes</taxon>
        <taxon>Colubroidea</taxon>
        <taxon>Elapidae</taxon>
        <taxon>Elapinae</taxon>
        <taxon>Ophiophagus</taxon>
    </lineage>
</organism>
<dbReference type="InterPro" id="IPR050907">
    <property type="entry name" value="SRSF"/>
</dbReference>